<evidence type="ECO:0000313" key="1">
    <source>
        <dbReference type="EMBL" id="CAF4076369.1"/>
    </source>
</evidence>
<protein>
    <submittedName>
        <fullName evidence="1">Uncharacterized protein</fullName>
    </submittedName>
</protein>
<dbReference type="Proteomes" id="UP000663868">
    <property type="component" value="Unassembled WGS sequence"/>
</dbReference>
<dbReference type="AlphaFoldDB" id="A0A819TE39"/>
<sequence>MFIAIINDNFRRAKENVRHNNNEDIISFMIKKFQYWTGMKKVTEEEILEERNIQMRSEYYDPIESFPDKIDQLLNALNQIYITQTMEKPTRIKETTF</sequence>
<dbReference type="EMBL" id="CAJOBB010004146">
    <property type="protein sequence ID" value="CAF4076369.1"/>
    <property type="molecule type" value="Genomic_DNA"/>
</dbReference>
<proteinExistence type="predicted"/>
<reference evidence="1" key="1">
    <citation type="submission" date="2021-02" db="EMBL/GenBank/DDBJ databases">
        <authorList>
            <person name="Nowell W R."/>
        </authorList>
    </citation>
    <scope>NUCLEOTIDE SEQUENCE</scope>
</reference>
<accession>A0A819TE39</accession>
<evidence type="ECO:0000313" key="2">
    <source>
        <dbReference type="Proteomes" id="UP000663868"/>
    </source>
</evidence>
<gene>
    <name evidence="1" type="ORF">KXQ929_LOCUS33067</name>
</gene>
<name>A0A819TE39_9BILA</name>
<organism evidence="1 2">
    <name type="scientific">Adineta steineri</name>
    <dbReference type="NCBI Taxonomy" id="433720"/>
    <lineage>
        <taxon>Eukaryota</taxon>
        <taxon>Metazoa</taxon>
        <taxon>Spiralia</taxon>
        <taxon>Gnathifera</taxon>
        <taxon>Rotifera</taxon>
        <taxon>Eurotatoria</taxon>
        <taxon>Bdelloidea</taxon>
        <taxon>Adinetida</taxon>
        <taxon>Adinetidae</taxon>
        <taxon>Adineta</taxon>
    </lineage>
</organism>
<comment type="caution">
    <text evidence="1">The sequence shown here is derived from an EMBL/GenBank/DDBJ whole genome shotgun (WGS) entry which is preliminary data.</text>
</comment>